<dbReference type="Proteomes" id="UP001365542">
    <property type="component" value="Unassembled WGS sequence"/>
</dbReference>
<protein>
    <submittedName>
        <fullName evidence="2">Uncharacterized protein</fullName>
    </submittedName>
</protein>
<sequence length="94" mass="10380">MDAGWADIRVGLRQPSGYVLWGMGFRWLVDTLYGLRGRRSDPCPRVPLTTIEKGHSTRDPSTSRPKCALGSPLFQNAAKATALATSNFVKFKAR</sequence>
<accession>A0AAV9X4D1</accession>
<evidence type="ECO:0000256" key="1">
    <source>
        <dbReference type="SAM" id="MobiDB-lite"/>
    </source>
</evidence>
<dbReference type="EMBL" id="JAVHJO010000010">
    <property type="protein sequence ID" value="KAK6535189.1"/>
    <property type="molecule type" value="Genomic_DNA"/>
</dbReference>
<proteinExistence type="predicted"/>
<gene>
    <name evidence="2" type="ORF">TWF694_001659</name>
</gene>
<keyword evidence="3" id="KW-1185">Reference proteome</keyword>
<reference evidence="2 3" key="1">
    <citation type="submission" date="2019-10" db="EMBL/GenBank/DDBJ databases">
        <authorList>
            <person name="Palmer J.M."/>
        </authorList>
    </citation>
    <scope>NUCLEOTIDE SEQUENCE [LARGE SCALE GENOMIC DNA]</scope>
    <source>
        <strain evidence="2 3">TWF694</strain>
    </source>
</reference>
<name>A0AAV9X4D1_9PEZI</name>
<feature type="region of interest" description="Disordered" evidence="1">
    <location>
        <begin position="44"/>
        <end position="66"/>
    </location>
</feature>
<organism evidence="2 3">
    <name type="scientific">Orbilia ellipsospora</name>
    <dbReference type="NCBI Taxonomy" id="2528407"/>
    <lineage>
        <taxon>Eukaryota</taxon>
        <taxon>Fungi</taxon>
        <taxon>Dikarya</taxon>
        <taxon>Ascomycota</taxon>
        <taxon>Pezizomycotina</taxon>
        <taxon>Orbiliomycetes</taxon>
        <taxon>Orbiliales</taxon>
        <taxon>Orbiliaceae</taxon>
        <taxon>Orbilia</taxon>
    </lineage>
</organism>
<comment type="caution">
    <text evidence="2">The sequence shown here is derived from an EMBL/GenBank/DDBJ whole genome shotgun (WGS) entry which is preliminary data.</text>
</comment>
<evidence type="ECO:0000313" key="2">
    <source>
        <dbReference type="EMBL" id="KAK6535189.1"/>
    </source>
</evidence>
<dbReference type="AlphaFoldDB" id="A0AAV9X4D1"/>
<evidence type="ECO:0000313" key="3">
    <source>
        <dbReference type="Proteomes" id="UP001365542"/>
    </source>
</evidence>